<dbReference type="Pfam" id="PF00147">
    <property type="entry name" value="Fibrinogen_C"/>
    <property type="match status" value="1"/>
</dbReference>
<evidence type="ECO:0000256" key="8">
    <source>
        <dbReference type="SAM" id="SignalP"/>
    </source>
</evidence>
<dbReference type="EMBL" id="JAHRIO010060177">
    <property type="protein sequence ID" value="MEQ2177555.1"/>
    <property type="molecule type" value="Genomic_DNA"/>
</dbReference>
<evidence type="ECO:0000256" key="6">
    <source>
        <dbReference type="ARBA" id="ARBA00023180"/>
    </source>
</evidence>
<dbReference type="InterPro" id="IPR002181">
    <property type="entry name" value="Fibrinogen_a/b/g_C_dom"/>
</dbReference>
<proteinExistence type="predicted"/>
<sequence>MTLATALIFSLIICMTTQKAGGQIVGANGEYKKSSRSSDLKAGRCSYTFIVPQQKITGALCVNTHSPIPNQSEVAALKLELKRQQEQLEKLQRQLEHEGSLATEVRALHKESNSMNSRIAHLYAQLLHEVIHKKDLAVEHQRFESLLLNVTAQVRIKMLRNHHLIIGETTSGIYLLRLQSANRLLQAWCEQSQAQGGWTVIQRRQDGSVNFFMTWEQYKVTSSNLKYEKHTEDEKCCSVEQAVDM</sequence>
<evidence type="ECO:0000313" key="10">
    <source>
        <dbReference type="EMBL" id="MEQ2177555.1"/>
    </source>
</evidence>
<reference evidence="10 11" key="1">
    <citation type="submission" date="2021-06" db="EMBL/GenBank/DDBJ databases">
        <authorList>
            <person name="Palmer J.M."/>
        </authorList>
    </citation>
    <scope>NUCLEOTIDE SEQUENCE [LARGE SCALE GENOMIC DNA]</scope>
    <source>
        <strain evidence="10 11">GA_2019</strain>
        <tissue evidence="10">Muscle</tissue>
    </source>
</reference>
<evidence type="ECO:0000256" key="1">
    <source>
        <dbReference type="ARBA" id="ARBA00004613"/>
    </source>
</evidence>
<evidence type="ECO:0000256" key="7">
    <source>
        <dbReference type="SAM" id="Coils"/>
    </source>
</evidence>
<protein>
    <recommendedName>
        <fullName evidence="9">Fibrinogen C-terminal domain-containing protein</fullName>
    </recommendedName>
</protein>
<keyword evidence="6" id="KW-0325">Glycoprotein</keyword>
<name>A0ABV0P1U0_9TELE</name>
<organism evidence="10 11">
    <name type="scientific">Goodea atripinnis</name>
    <dbReference type="NCBI Taxonomy" id="208336"/>
    <lineage>
        <taxon>Eukaryota</taxon>
        <taxon>Metazoa</taxon>
        <taxon>Chordata</taxon>
        <taxon>Craniata</taxon>
        <taxon>Vertebrata</taxon>
        <taxon>Euteleostomi</taxon>
        <taxon>Actinopterygii</taxon>
        <taxon>Neopterygii</taxon>
        <taxon>Teleostei</taxon>
        <taxon>Neoteleostei</taxon>
        <taxon>Acanthomorphata</taxon>
        <taxon>Ovalentaria</taxon>
        <taxon>Atherinomorphae</taxon>
        <taxon>Cyprinodontiformes</taxon>
        <taxon>Goodeidae</taxon>
        <taxon>Goodea</taxon>
    </lineage>
</organism>
<feature type="chain" id="PRO_5046042482" description="Fibrinogen C-terminal domain-containing protein" evidence="8">
    <location>
        <begin position="23"/>
        <end position="245"/>
    </location>
</feature>
<feature type="domain" description="Fibrinogen C-terminal" evidence="9">
    <location>
        <begin position="150"/>
        <end position="219"/>
    </location>
</feature>
<comment type="caution">
    <text evidence="10">The sequence shown here is derived from an EMBL/GenBank/DDBJ whole genome shotgun (WGS) entry which is preliminary data.</text>
</comment>
<dbReference type="PANTHER" id="PTHR47221:SF6">
    <property type="entry name" value="FIBRINOGEN ALPHA CHAIN"/>
    <property type="match status" value="1"/>
</dbReference>
<dbReference type="InterPro" id="IPR037579">
    <property type="entry name" value="FIB_ANG-like"/>
</dbReference>
<keyword evidence="4 7" id="KW-0175">Coiled coil</keyword>
<evidence type="ECO:0000256" key="3">
    <source>
        <dbReference type="ARBA" id="ARBA00022729"/>
    </source>
</evidence>
<keyword evidence="5" id="KW-1015">Disulfide bond</keyword>
<keyword evidence="11" id="KW-1185">Reference proteome</keyword>
<dbReference type="SUPFAM" id="SSF56496">
    <property type="entry name" value="Fibrinogen C-terminal domain-like"/>
    <property type="match status" value="1"/>
</dbReference>
<dbReference type="InterPro" id="IPR014716">
    <property type="entry name" value="Fibrinogen_a/b/g_C_1"/>
</dbReference>
<evidence type="ECO:0000256" key="5">
    <source>
        <dbReference type="ARBA" id="ARBA00023157"/>
    </source>
</evidence>
<evidence type="ECO:0000313" key="11">
    <source>
        <dbReference type="Proteomes" id="UP001476798"/>
    </source>
</evidence>
<feature type="coiled-coil region" evidence="7">
    <location>
        <begin position="74"/>
        <end position="101"/>
    </location>
</feature>
<dbReference type="Proteomes" id="UP001476798">
    <property type="component" value="Unassembled WGS sequence"/>
</dbReference>
<feature type="signal peptide" evidence="8">
    <location>
        <begin position="1"/>
        <end position="22"/>
    </location>
</feature>
<keyword evidence="3 8" id="KW-0732">Signal</keyword>
<comment type="subcellular location">
    <subcellularLocation>
        <location evidence="1">Secreted</location>
    </subcellularLocation>
</comment>
<dbReference type="PANTHER" id="PTHR47221">
    <property type="entry name" value="FIBRINOGEN ALPHA CHAIN"/>
    <property type="match status" value="1"/>
</dbReference>
<accession>A0ABV0P1U0</accession>
<evidence type="ECO:0000259" key="9">
    <source>
        <dbReference type="PROSITE" id="PS51406"/>
    </source>
</evidence>
<gene>
    <name evidence="10" type="ORF">GOODEAATRI_004802</name>
</gene>
<dbReference type="PROSITE" id="PS51406">
    <property type="entry name" value="FIBRINOGEN_C_2"/>
    <property type="match status" value="1"/>
</dbReference>
<evidence type="ECO:0000256" key="2">
    <source>
        <dbReference type="ARBA" id="ARBA00022525"/>
    </source>
</evidence>
<keyword evidence="2" id="KW-0964">Secreted</keyword>
<evidence type="ECO:0000256" key="4">
    <source>
        <dbReference type="ARBA" id="ARBA00023054"/>
    </source>
</evidence>
<dbReference type="Gene3D" id="3.90.215.10">
    <property type="entry name" value="Gamma Fibrinogen, chain A, domain 1"/>
    <property type="match status" value="1"/>
</dbReference>
<dbReference type="InterPro" id="IPR036056">
    <property type="entry name" value="Fibrinogen-like_C"/>
</dbReference>